<feature type="transmembrane region" description="Helical" evidence="13">
    <location>
        <begin position="407"/>
        <end position="430"/>
    </location>
</feature>
<comment type="subcellular location">
    <subcellularLocation>
        <location evidence="1">Cell membrane</location>
        <topology evidence="1">Multi-pass membrane protein</topology>
    </subcellularLocation>
</comment>
<dbReference type="PANTHER" id="PTHR48020">
    <property type="entry name" value="PROTON MYO-INOSITOL COTRANSPORTER"/>
    <property type="match status" value="1"/>
</dbReference>
<feature type="transmembrane region" description="Helical" evidence="13">
    <location>
        <begin position="305"/>
        <end position="327"/>
    </location>
</feature>
<dbReference type="Pfam" id="PF00083">
    <property type="entry name" value="Sugar_tr"/>
    <property type="match status" value="1"/>
</dbReference>
<keyword evidence="6 13" id="KW-0812">Transmembrane</keyword>
<dbReference type="AlphaFoldDB" id="A0A3N9TJI8"/>
<accession>A0A3N9TJI8</accession>
<keyword evidence="5" id="KW-0762">Sugar transport</keyword>
<feature type="transmembrane region" description="Helical" evidence="13">
    <location>
        <begin position="147"/>
        <end position="169"/>
    </location>
</feature>
<dbReference type="NCBIfam" id="TIGR00879">
    <property type="entry name" value="SP"/>
    <property type="match status" value="1"/>
</dbReference>
<gene>
    <name evidence="15" type="ORF">EES38_00360</name>
</gene>
<proteinExistence type="inferred from homology"/>
<dbReference type="CDD" id="cd17359">
    <property type="entry name" value="MFS_XylE_like"/>
    <property type="match status" value="1"/>
</dbReference>
<keyword evidence="7 13" id="KW-1133">Transmembrane helix</keyword>
<dbReference type="PROSITE" id="PS00217">
    <property type="entry name" value="SUGAR_TRANSPORT_2"/>
    <property type="match status" value="1"/>
</dbReference>
<evidence type="ECO:0000256" key="7">
    <source>
        <dbReference type="ARBA" id="ARBA00022989"/>
    </source>
</evidence>
<keyword evidence="3 12" id="KW-0813">Transport</keyword>
<dbReference type="PROSITE" id="PS50850">
    <property type="entry name" value="MFS"/>
    <property type="match status" value="1"/>
</dbReference>
<dbReference type="InterPro" id="IPR050814">
    <property type="entry name" value="Myo-inositol_Transporter"/>
</dbReference>
<dbReference type="Gene3D" id="1.20.1250.20">
    <property type="entry name" value="MFS general substrate transporter like domains"/>
    <property type="match status" value="2"/>
</dbReference>
<dbReference type="RefSeq" id="WP_124935190.1">
    <property type="nucleotide sequence ID" value="NZ_RJVQ01000001.1"/>
</dbReference>
<organism evidence="15 16">
    <name type="scientific">Vibrio viridaestus</name>
    <dbReference type="NCBI Taxonomy" id="2487322"/>
    <lineage>
        <taxon>Bacteria</taxon>
        <taxon>Pseudomonadati</taxon>
        <taxon>Pseudomonadota</taxon>
        <taxon>Gammaproteobacteria</taxon>
        <taxon>Vibrionales</taxon>
        <taxon>Vibrionaceae</taxon>
        <taxon>Vibrio</taxon>
    </lineage>
</organism>
<dbReference type="InterPro" id="IPR005829">
    <property type="entry name" value="Sugar_transporter_CS"/>
</dbReference>
<evidence type="ECO:0000256" key="5">
    <source>
        <dbReference type="ARBA" id="ARBA00022597"/>
    </source>
</evidence>
<dbReference type="FunFam" id="1.20.1250.20:FF:000122">
    <property type="entry name" value="D-xylose transporter XylE"/>
    <property type="match status" value="1"/>
</dbReference>
<evidence type="ECO:0000256" key="8">
    <source>
        <dbReference type="ARBA" id="ARBA00023136"/>
    </source>
</evidence>
<comment type="caution">
    <text evidence="15">The sequence shown here is derived from an EMBL/GenBank/DDBJ whole genome shotgun (WGS) entry which is preliminary data.</text>
</comment>
<feature type="transmembrane region" description="Helical" evidence="13">
    <location>
        <begin position="181"/>
        <end position="204"/>
    </location>
</feature>
<dbReference type="GO" id="GO:0005886">
    <property type="term" value="C:plasma membrane"/>
    <property type="evidence" value="ECO:0007669"/>
    <property type="project" value="UniProtKB-SubCell"/>
</dbReference>
<comment type="catalytic activity">
    <reaction evidence="9">
        <text>D-xylose(in) + H(+)(in) = D-xylose(out) + H(+)(out)</text>
        <dbReference type="Rhea" id="RHEA:28959"/>
        <dbReference type="ChEBI" id="CHEBI:15378"/>
        <dbReference type="ChEBI" id="CHEBI:53455"/>
    </reaction>
    <physiologicalReaction direction="right-to-left" evidence="9">
        <dbReference type="Rhea" id="RHEA:28961"/>
    </physiologicalReaction>
</comment>
<feature type="transmembrane region" description="Helical" evidence="13">
    <location>
        <begin position="118"/>
        <end position="135"/>
    </location>
</feature>
<evidence type="ECO:0000256" key="4">
    <source>
        <dbReference type="ARBA" id="ARBA00022475"/>
    </source>
</evidence>
<comment type="similarity">
    <text evidence="2 12">Belongs to the major facilitator superfamily. Sugar transporter (TC 2.A.1.1) family.</text>
</comment>
<dbReference type="EMBL" id="RJVQ01000001">
    <property type="protein sequence ID" value="RQW64538.1"/>
    <property type="molecule type" value="Genomic_DNA"/>
</dbReference>
<feature type="transmembrane region" description="Helical" evidence="13">
    <location>
        <begin position="57"/>
        <end position="78"/>
    </location>
</feature>
<evidence type="ECO:0000256" key="6">
    <source>
        <dbReference type="ARBA" id="ARBA00022692"/>
    </source>
</evidence>
<feature type="transmembrane region" description="Helical" evidence="13">
    <location>
        <begin position="265"/>
        <end position="293"/>
    </location>
</feature>
<dbReference type="InterPro" id="IPR003663">
    <property type="entry name" value="Sugar/inositol_transpt"/>
</dbReference>
<evidence type="ECO:0000256" key="9">
    <source>
        <dbReference type="ARBA" id="ARBA00050593"/>
    </source>
</evidence>
<evidence type="ECO:0000256" key="12">
    <source>
        <dbReference type="RuleBase" id="RU003346"/>
    </source>
</evidence>
<name>A0A3N9TJI8_9VIBR</name>
<evidence type="ECO:0000259" key="14">
    <source>
        <dbReference type="PROSITE" id="PS50850"/>
    </source>
</evidence>
<feature type="transmembrane region" description="Helical" evidence="13">
    <location>
        <begin position="368"/>
        <end position="395"/>
    </location>
</feature>
<dbReference type="InterPro" id="IPR036259">
    <property type="entry name" value="MFS_trans_sf"/>
</dbReference>
<keyword evidence="8 13" id="KW-0472">Membrane</keyword>
<dbReference type="InterPro" id="IPR005828">
    <property type="entry name" value="MFS_sugar_transport-like"/>
</dbReference>
<dbReference type="PANTHER" id="PTHR48020:SF12">
    <property type="entry name" value="PROTON MYO-INOSITOL COTRANSPORTER"/>
    <property type="match status" value="1"/>
</dbReference>
<evidence type="ECO:0000256" key="11">
    <source>
        <dbReference type="ARBA" id="ARBA00076792"/>
    </source>
</evidence>
<feature type="transmembrane region" description="Helical" evidence="13">
    <location>
        <begin position="90"/>
        <end position="112"/>
    </location>
</feature>
<evidence type="ECO:0000256" key="13">
    <source>
        <dbReference type="SAM" id="Phobius"/>
    </source>
</evidence>
<dbReference type="InterPro" id="IPR047984">
    <property type="entry name" value="XylE-like"/>
</dbReference>
<dbReference type="Proteomes" id="UP000281112">
    <property type="component" value="Unassembled WGS sequence"/>
</dbReference>
<dbReference type="PRINTS" id="PR00171">
    <property type="entry name" value="SUGRTRNSPORT"/>
</dbReference>
<dbReference type="GO" id="GO:0022857">
    <property type="term" value="F:transmembrane transporter activity"/>
    <property type="evidence" value="ECO:0007669"/>
    <property type="project" value="InterPro"/>
</dbReference>
<evidence type="ECO:0000256" key="2">
    <source>
        <dbReference type="ARBA" id="ARBA00010992"/>
    </source>
</evidence>
<protein>
    <recommendedName>
        <fullName evidence="10">D-xylose-proton symporter</fullName>
    </recommendedName>
    <alternativeName>
        <fullName evidence="11">D-xylose transporter</fullName>
    </alternativeName>
</protein>
<keyword evidence="16" id="KW-1185">Reference proteome</keyword>
<feature type="transmembrane region" description="Helical" evidence="13">
    <location>
        <begin position="339"/>
        <end position="356"/>
    </location>
</feature>
<dbReference type="SUPFAM" id="SSF103473">
    <property type="entry name" value="MFS general substrate transporter"/>
    <property type="match status" value="1"/>
</dbReference>
<evidence type="ECO:0000313" key="15">
    <source>
        <dbReference type="EMBL" id="RQW64538.1"/>
    </source>
</evidence>
<feature type="transmembrane region" description="Helical" evidence="13">
    <location>
        <begin position="20"/>
        <end position="45"/>
    </location>
</feature>
<evidence type="ECO:0000313" key="16">
    <source>
        <dbReference type="Proteomes" id="UP000281112"/>
    </source>
</evidence>
<dbReference type="InterPro" id="IPR020846">
    <property type="entry name" value="MFS_dom"/>
</dbReference>
<reference evidence="15 16" key="1">
    <citation type="submission" date="2018-11" db="EMBL/GenBank/DDBJ databases">
        <title>Vibrio LJC006 sp. nov., isolated from seawater during the bloom of the enteromorpha.</title>
        <authorList>
            <person name="Liang J."/>
        </authorList>
    </citation>
    <scope>NUCLEOTIDE SEQUENCE [LARGE SCALE GENOMIC DNA]</scope>
    <source>
        <strain evidence="15 16">LJC006</strain>
    </source>
</reference>
<evidence type="ECO:0000256" key="10">
    <source>
        <dbReference type="ARBA" id="ARBA00070440"/>
    </source>
</evidence>
<keyword evidence="4" id="KW-1003">Cell membrane</keyword>
<feature type="domain" description="Major facilitator superfamily (MFS) profile" evidence="14">
    <location>
        <begin position="23"/>
        <end position="468"/>
    </location>
</feature>
<evidence type="ECO:0000256" key="1">
    <source>
        <dbReference type="ARBA" id="ARBA00004651"/>
    </source>
</evidence>
<feature type="transmembrane region" description="Helical" evidence="13">
    <location>
        <begin position="442"/>
        <end position="460"/>
    </location>
</feature>
<sequence length="496" mass="54788">MSNNVQSTSQEDGHYSIKYVLFICGVAALGGLLLGYDTAVISGAVNPIKNYFDLSPLGVGWAVSNVAIGCIIGAFWSGPLSKKYGRKKSLILAAILYTISAAGSALATSFFWFIVYRMIGGLAVGIASSVSPMYMSEVSPKQIRGRAVGMQNFAIVGGQVLIFTVNYLIAKGMTDAWLNDVGWRIMVGSETIPCALFIIFSLFIPESPRWLMLVGKTEQAKEVLVKIFRDEQHAVFLMQQIDQSNREAEVAKQRQKSMAVHKEKLFWFIVFVACFISIFGQASGVNIMMYYAPVILERVTGNNDVALFLTIWIGVVQLIGTALCALLMDKIGRVPLLKFGSLGCAFGLLLTSYFIYQSHSLTGEAAMVMGYWTLAGMATFMICFALSWALGAWLVVSEMFPNRMRSLGMGIAIGAVWVSNFIIGLAFPVMNDSVYLNEHFKGAFPMWVFASCMILAYLFVRRYVPETKGIPLEEMEECFVSKQEQHKHDSTHAHIN</sequence>
<dbReference type="OrthoDB" id="5368493at2"/>
<evidence type="ECO:0000256" key="3">
    <source>
        <dbReference type="ARBA" id="ARBA00022448"/>
    </source>
</evidence>